<evidence type="ECO:0000256" key="4">
    <source>
        <dbReference type="ARBA" id="ARBA00023235"/>
    </source>
</evidence>
<evidence type="ECO:0000256" key="5">
    <source>
        <dbReference type="ARBA" id="ARBA00041564"/>
    </source>
</evidence>
<dbReference type="Pfam" id="PF00425">
    <property type="entry name" value="Chorismate_bind"/>
    <property type="match status" value="1"/>
</dbReference>
<comment type="similarity">
    <text evidence="2">Belongs to the isochorismate synthase family.</text>
</comment>
<dbReference type="PANTHER" id="PTHR42839">
    <property type="entry name" value="ISOCHORISMATE SYNTHASE ENTC"/>
    <property type="match status" value="1"/>
</dbReference>
<evidence type="ECO:0000313" key="7">
    <source>
        <dbReference type="EMBL" id="ASF43038.1"/>
    </source>
</evidence>
<protein>
    <recommendedName>
        <fullName evidence="3">isochorismate synthase</fullName>
        <ecNumber evidence="3">5.4.4.2</ecNumber>
    </recommendedName>
    <alternativeName>
        <fullName evidence="5">Isochorismate mutase</fullName>
    </alternativeName>
</protein>
<keyword evidence="8" id="KW-1185">Reference proteome</keyword>
<evidence type="ECO:0000256" key="3">
    <source>
        <dbReference type="ARBA" id="ARBA00012824"/>
    </source>
</evidence>
<keyword evidence="4" id="KW-0413">Isomerase</keyword>
<dbReference type="SUPFAM" id="SSF56322">
    <property type="entry name" value="ADC synthase"/>
    <property type="match status" value="1"/>
</dbReference>
<dbReference type="InterPro" id="IPR005801">
    <property type="entry name" value="ADC_synthase"/>
</dbReference>
<evidence type="ECO:0000256" key="1">
    <source>
        <dbReference type="ARBA" id="ARBA00000799"/>
    </source>
</evidence>
<name>A0A1Z4BP37_9FLAO</name>
<evidence type="ECO:0000313" key="8">
    <source>
        <dbReference type="Proteomes" id="UP000197007"/>
    </source>
</evidence>
<dbReference type="InterPro" id="IPR015890">
    <property type="entry name" value="Chorismate_C"/>
</dbReference>
<dbReference type="Proteomes" id="UP000197007">
    <property type="component" value="Chromosome"/>
</dbReference>
<evidence type="ECO:0000259" key="6">
    <source>
        <dbReference type="Pfam" id="PF00425"/>
    </source>
</evidence>
<dbReference type="NCBIfam" id="TIGR00543">
    <property type="entry name" value="isochor_syn"/>
    <property type="match status" value="1"/>
</dbReference>
<evidence type="ECO:0000256" key="2">
    <source>
        <dbReference type="ARBA" id="ARBA00005297"/>
    </source>
</evidence>
<organism evidence="7 8">
    <name type="scientific">Capnocytophaga endodontalis</name>
    <dbReference type="NCBI Taxonomy" id="2708117"/>
    <lineage>
        <taxon>Bacteria</taxon>
        <taxon>Pseudomonadati</taxon>
        <taxon>Bacteroidota</taxon>
        <taxon>Flavobacteriia</taxon>
        <taxon>Flavobacteriales</taxon>
        <taxon>Flavobacteriaceae</taxon>
        <taxon>Capnocytophaga</taxon>
    </lineage>
</organism>
<dbReference type="PANTHER" id="PTHR42839:SF2">
    <property type="entry name" value="ISOCHORISMATE SYNTHASE ENTC"/>
    <property type="match status" value="1"/>
</dbReference>
<dbReference type="GO" id="GO:0008909">
    <property type="term" value="F:isochorismate synthase activity"/>
    <property type="evidence" value="ECO:0007669"/>
    <property type="project" value="UniProtKB-EC"/>
</dbReference>
<dbReference type="RefSeq" id="WP_088594100.1">
    <property type="nucleotide sequence ID" value="NZ_CP022022.1"/>
</dbReference>
<dbReference type="AlphaFoldDB" id="A0A1Z4BP37"/>
<dbReference type="EMBL" id="CP022022">
    <property type="protein sequence ID" value="ASF43038.1"/>
    <property type="molecule type" value="Genomic_DNA"/>
</dbReference>
<feature type="domain" description="Chorismate-utilising enzyme C-terminal" evidence="6">
    <location>
        <begin position="107"/>
        <end position="347"/>
    </location>
</feature>
<comment type="catalytic activity">
    <reaction evidence="1">
        <text>chorismate = isochorismate</text>
        <dbReference type="Rhea" id="RHEA:18985"/>
        <dbReference type="ChEBI" id="CHEBI:29748"/>
        <dbReference type="ChEBI" id="CHEBI:29780"/>
        <dbReference type="EC" id="5.4.4.2"/>
    </reaction>
</comment>
<dbReference type="InterPro" id="IPR004561">
    <property type="entry name" value="IsoChor_synthase"/>
</dbReference>
<reference evidence="8" key="1">
    <citation type="submission" date="2017-06" db="EMBL/GenBank/DDBJ databases">
        <title>Complete genome sequence of Capnocytophaga sp. KCOM 1579 (=ChDC OS43) isolated from a human refractory periapical abscess lesion.</title>
        <authorList>
            <person name="Kook J.-K."/>
            <person name="Park S.-N."/>
            <person name="Lim Y.K."/>
            <person name="Roh H."/>
        </authorList>
    </citation>
    <scope>NUCLEOTIDE SEQUENCE [LARGE SCALE GENOMIC DNA]</scope>
    <source>
        <strain evidence="8">ChDC OS43</strain>
    </source>
</reference>
<proteinExistence type="inferred from homology"/>
<sequence length="355" mass="40758">MKIETEDYISFEELLKQVQYKYAEHLPFVCYKPPHHTSVILLEQEDDTLHFFNTDKEEQEGFVFAPFDANEPAVIITANKVTVSHLPTQSIVENTNIDILEDTEAEKQKHIGLVTKAIDEIHRGHFEKVVLSRKITIKEVVNPFKSFANMVTRYPSAFCYLFYHPKVGTWLAATPETLFQSNGNNFQTMALAGTQPFKEGEIHWFSKEKEEQQIVTNTIVQQLQGYAEKIEVSAPQTVQAGKVMHLCTIIKGKIKENKAFEIIQRLHPTPAVCGYPTDKAHKFIIENELYNRQYYTGYCGWVSNNNQTLYVNLRCMQITANETFLYVGGGITKDSIPEKEYEETQNKAQTMITIL</sequence>
<dbReference type="Gene3D" id="3.60.120.10">
    <property type="entry name" value="Anthranilate synthase"/>
    <property type="match status" value="1"/>
</dbReference>
<dbReference type="KEGG" id="capn:CBG49_08100"/>
<accession>A0A1Z4BP37</accession>
<dbReference type="EC" id="5.4.4.2" evidence="3"/>
<gene>
    <name evidence="7" type="ORF">CBG49_08100</name>
</gene>